<accession>A0A5J9U5P6</accession>
<dbReference type="Proteomes" id="UP000324897">
    <property type="component" value="Chromosome 7"/>
</dbReference>
<proteinExistence type="predicted"/>
<comment type="caution">
    <text evidence="1">The sequence shown here is derived from an EMBL/GenBank/DDBJ whole genome shotgun (WGS) entry which is preliminary data.</text>
</comment>
<dbReference type="AlphaFoldDB" id="A0A5J9U5P6"/>
<dbReference type="PANTHER" id="PTHR34791:SF1">
    <property type="entry name" value="OS02G0272100 PROTEIN"/>
    <property type="match status" value="1"/>
</dbReference>
<name>A0A5J9U5P6_9POAL</name>
<dbReference type="Gene3D" id="1.20.1280.50">
    <property type="match status" value="1"/>
</dbReference>
<evidence type="ECO:0008006" key="3">
    <source>
        <dbReference type="Google" id="ProtNLM"/>
    </source>
</evidence>
<reference evidence="1 2" key="1">
    <citation type="journal article" date="2019" name="Sci. Rep.">
        <title>A high-quality genome of Eragrostis curvula grass provides insights into Poaceae evolution and supports new strategies to enhance forage quality.</title>
        <authorList>
            <person name="Carballo J."/>
            <person name="Santos B.A.C.M."/>
            <person name="Zappacosta D."/>
            <person name="Garbus I."/>
            <person name="Selva J.P."/>
            <person name="Gallo C.A."/>
            <person name="Diaz A."/>
            <person name="Albertini E."/>
            <person name="Caccamo M."/>
            <person name="Echenique V."/>
        </authorList>
    </citation>
    <scope>NUCLEOTIDE SEQUENCE [LARGE SCALE GENOMIC DNA]</scope>
    <source>
        <strain evidence="2">cv. Victoria</strain>
        <tissue evidence="1">Leaf</tissue>
    </source>
</reference>
<feature type="non-terminal residue" evidence="1">
    <location>
        <position position="1"/>
    </location>
</feature>
<dbReference type="PANTHER" id="PTHR34791">
    <property type="entry name" value="OS02G0272100 PROTEIN"/>
    <property type="match status" value="1"/>
</dbReference>
<dbReference type="SUPFAM" id="SSF81383">
    <property type="entry name" value="F-box domain"/>
    <property type="match status" value="1"/>
</dbReference>
<keyword evidence="2" id="KW-1185">Reference proteome</keyword>
<gene>
    <name evidence="1" type="ORF">EJB05_35170</name>
</gene>
<dbReference type="InterPro" id="IPR036047">
    <property type="entry name" value="F-box-like_dom_sf"/>
</dbReference>
<organism evidence="1 2">
    <name type="scientific">Eragrostis curvula</name>
    <name type="common">weeping love grass</name>
    <dbReference type="NCBI Taxonomy" id="38414"/>
    <lineage>
        <taxon>Eukaryota</taxon>
        <taxon>Viridiplantae</taxon>
        <taxon>Streptophyta</taxon>
        <taxon>Embryophyta</taxon>
        <taxon>Tracheophyta</taxon>
        <taxon>Spermatophyta</taxon>
        <taxon>Magnoliopsida</taxon>
        <taxon>Liliopsida</taxon>
        <taxon>Poales</taxon>
        <taxon>Poaceae</taxon>
        <taxon>PACMAD clade</taxon>
        <taxon>Chloridoideae</taxon>
        <taxon>Eragrostideae</taxon>
        <taxon>Eragrostidinae</taxon>
        <taxon>Eragrostis</taxon>
    </lineage>
</organism>
<evidence type="ECO:0000313" key="2">
    <source>
        <dbReference type="Proteomes" id="UP000324897"/>
    </source>
</evidence>
<protein>
    <recommendedName>
        <fullName evidence="3">F-box domain-containing protein</fullName>
    </recommendedName>
</protein>
<dbReference type="EMBL" id="RWGY01000029">
    <property type="protein sequence ID" value="TVU19042.1"/>
    <property type="molecule type" value="Genomic_DNA"/>
</dbReference>
<sequence length="118" mass="12835">MAGLDGGVDSGSTLWLCFHCVFLRAPGLETCGNDVALEPTFLSLPDDVNLAILERVAGAADLARARHICAALRRLVAERDRELWKPELLAWFDDIYGLPSNDSQLLRLTPSPSEGSRG</sequence>
<evidence type="ECO:0000313" key="1">
    <source>
        <dbReference type="EMBL" id="TVU19042.1"/>
    </source>
</evidence>
<dbReference type="Gramene" id="TVU19042">
    <property type="protein sequence ID" value="TVU19042"/>
    <property type="gene ID" value="EJB05_35170"/>
</dbReference>